<evidence type="ECO:0000256" key="1">
    <source>
        <dbReference type="SAM" id="MobiDB-lite"/>
    </source>
</evidence>
<sequence length="332" mass="35048">MKRISTLLLFLLTLLTGYAQNPFATYGYKPKMATLSNGRFDEFHDKDRIIEIGSVKFDTKTNKIVGPAESDTLDTVMDIQTVSRFISIDPHAERYYSISPYAYCNNNPIRFIDPNGQDGWDVVVGYGIGLVTNIIPGSGTLRDTYTPNDPSDYNDALQGIDNASILIGEGMIKAGGTGMAVGTGAVAVGVTATVGSGGSLAIGGVPVASAGAVLIKAGATTAGTGVVLMANGKQNQDAGYNRGKKSISETKAALKKAKEIIGLSPEESLPKSEGKFGSPQRGDSKKGYRLDPAHPNAQEGTPESQPHINYWDYTKGKRGNGGIEGAIPIIIK</sequence>
<dbReference type="Proteomes" id="UP000422221">
    <property type="component" value="Unassembled WGS sequence"/>
</dbReference>
<dbReference type="RefSeq" id="WP_005926651.1">
    <property type="nucleotide sequence ID" value="NZ_CABKSE010000001.1"/>
</dbReference>
<proteinExistence type="predicted"/>
<feature type="signal peptide" evidence="2">
    <location>
        <begin position="1"/>
        <end position="19"/>
    </location>
</feature>
<feature type="chain" id="PRO_5029888713" description="RHS repeat-associated core domain-containing protein" evidence="2">
    <location>
        <begin position="20"/>
        <end position="332"/>
    </location>
</feature>
<protein>
    <recommendedName>
        <fullName evidence="5">RHS repeat-associated core domain-containing protein</fullName>
    </recommendedName>
</protein>
<feature type="compositionally biased region" description="Polar residues" evidence="1">
    <location>
        <begin position="298"/>
        <end position="307"/>
    </location>
</feature>
<feature type="region of interest" description="Disordered" evidence="1">
    <location>
        <begin position="263"/>
        <end position="315"/>
    </location>
</feature>
<dbReference type="GeneID" id="93115559"/>
<dbReference type="AlphaFoldDB" id="A0A7J4XFI4"/>
<gene>
    <name evidence="3" type="ORF">F3F73_17630</name>
</gene>
<feature type="compositionally biased region" description="Basic and acidic residues" evidence="1">
    <location>
        <begin position="282"/>
        <end position="292"/>
    </location>
</feature>
<reference evidence="3 4" key="1">
    <citation type="journal article" date="2019" name="Nat. Med.">
        <title>A library of human gut bacterial isolates paired with longitudinal multiomics data enables mechanistic microbiome research.</title>
        <authorList>
            <person name="Poyet M."/>
            <person name="Groussin M."/>
            <person name="Gibbons S.M."/>
            <person name="Avila-Pacheco J."/>
            <person name="Jiang X."/>
            <person name="Kearney S.M."/>
            <person name="Perrotta A.R."/>
            <person name="Berdy B."/>
            <person name="Zhao S."/>
            <person name="Lieberman T.D."/>
            <person name="Swanson P.K."/>
            <person name="Smith M."/>
            <person name="Roesemann S."/>
            <person name="Alexander J.E."/>
            <person name="Rich S.A."/>
            <person name="Livny J."/>
            <person name="Vlamakis H."/>
            <person name="Clish C."/>
            <person name="Bullock K."/>
            <person name="Deik A."/>
            <person name="Scott J."/>
            <person name="Pierce K.A."/>
            <person name="Xavier R.J."/>
            <person name="Alm E.J."/>
        </authorList>
    </citation>
    <scope>NUCLEOTIDE SEQUENCE [LARGE SCALE GENOMIC DNA]</scope>
    <source>
        <strain evidence="3 4">BIOML-A10</strain>
    </source>
</reference>
<name>A0A7J4XFI4_9BACE</name>
<evidence type="ECO:0008006" key="5">
    <source>
        <dbReference type="Google" id="ProtNLM"/>
    </source>
</evidence>
<evidence type="ECO:0000313" key="3">
    <source>
        <dbReference type="EMBL" id="KAA3760689.1"/>
    </source>
</evidence>
<dbReference type="EMBL" id="VWMK01000019">
    <property type="protein sequence ID" value="KAA3760689.1"/>
    <property type="molecule type" value="Genomic_DNA"/>
</dbReference>
<dbReference type="NCBIfam" id="TIGR03696">
    <property type="entry name" value="Rhs_assc_core"/>
    <property type="match status" value="1"/>
</dbReference>
<keyword evidence="2" id="KW-0732">Signal</keyword>
<comment type="caution">
    <text evidence="3">The sequence shown here is derived from an EMBL/GenBank/DDBJ whole genome shotgun (WGS) entry which is preliminary data.</text>
</comment>
<organism evidence="3 4">
    <name type="scientific">Bacteroides salyersiae</name>
    <dbReference type="NCBI Taxonomy" id="291644"/>
    <lineage>
        <taxon>Bacteria</taxon>
        <taxon>Pseudomonadati</taxon>
        <taxon>Bacteroidota</taxon>
        <taxon>Bacteroidia</taxon>
        <taxon>Bacteroidales</taxon>
        <taxon>Bacteroidaceae</taxon>
        <taxon>Bacteroides</taxon>
    </lineage>
</organism>
<dbReference type="Gene3D" id="2.180.10.10">
    <property type="entry name" value="RHS repeat-associated core"/>
    <property type="match status" value="1"/>
</dbReference>
<evidence type="ECO:0000256" key="2">
    <source>
        <dbReference type="SAM" id="SignalP"/>
    </source>
</evidence>
<evidence type="ECO:0000313" key="4">
    <source>
        <dbReference type="Proteomes" id="UP000422221"/>
    </source>
</evidence>
<dbReference type="InterPro" id="IPR022385">
    <property type="entry name" value="Rhs_assc_core"/>
</dbReference>
<accession>A0A7J4XFI4</accession>